<evidence type="ECO:0000313" key="1">
    <source>
        <dbReference type="EMBL" id="KZS58779.1"/>
    </source>
</evidence>
<proteinExistence type="predicted"/>
<sequence length="59" mass="6699">MILPIIARFRRFSEYYAAAPGVALLLTSSQALPDRVGLCRRNIQVHAPRFIDDGRERLS</sequence>
<gene>
    <name evidence="1" type="ORF">A4G28_19285</name>
</gene>
<organism evidence="1 2">
    <name type="scientific">Mycobacterium ostraviense</name>
    <dbReference type="NCBI Taxonomy" id="2738409"/>
    <lineage>
        <taxon>Bacteria</taxon>
        <taxon>Bacillati</taxon>
        <taxon>Actinomycetota</taxon>
        <taxon>Actinomycetes</taxon>
        <taxon>Mycobacteriales</taxon>
        <taxon>Mycobacteriaceae</taxon>
        <taxon>Mycobacterium</taxon>
    </lineage>
</organism>
<reference evidence="2" key="1">
    <citation type="submission" date="2016-04" db="EMBL/GenBank/DDBJ databases">
        <authorList>
            <person name="Strapagiel D."/>
            <person name="Borowka P."/>
            <person name="Marciniak B."/>
            <person name="Bakula Z."/>
            <person name="Van Ingen J."/>
            <person name="Safianowska A."/>
            <person name="Dziadek J."/>
            <person name="Jagielski T."/>
        </authorList>
    </citation>
    <scope>NUCLEOTIDE SEQUENCE [LARGE SCALE GENOMIC DNA]</scope>
    <source>
        <strain evidence="2">1010001458</strain>
    </source>
</reference>
<protein>
    <submittedName>
        <fullName evidence="1">Uncharacterized protein</fullName>
    </submittedName>
</protein>
<evidence type="ECO:0000313" key="2">
    <source>
        <dbReference type="Proteomes" id="UP000077342"/>
    </source>
</evidence>
<accession>A0A163WXB6</accession>
<keyword evidence="2" id="KW-1185">Reference proteome</keyword>
<dbReference type="Proteomes" id="UP000077342">
    <property type="component" value="Unassembled WGS sequence"/>
</dbReference>
<name>A0A163WXB6_9MYCO</name>
<dbReference type="AlphaFoldDB" id="A0A163WXB6"/>
<comment type="caution">
    <text evidence="1">The sequence shown here is derived from an EMBL/GenBank/DDBJ whole genome shotgun (WGS) entry which is preliminary data.</text>
</comment>
<dbReference type="EMBL" id="LWCI01000144">
    <property type="protein sequence ID" value="KZS58779.1"/>
    <property type="molecule type" value="Genomic_DNA"/>
</dbReference>